<name>A0ABV2V394_9ACTN</name>
<comment type="caution">
    <text evidence="2">The sequence shown here is derived from an EMBL/GenBank/DDBJ whole genome shotgun (WGS) entry which is preliminary data.</text>
</comment>
<organism evidence="2 3">
    <name type="scientific">Streptomyces ossamyceticus</name>
    <dbReference type="NCBI Taxonomy" id="249581"/>
    <lineage>
        <taxon>Bacteria</taxon>
        <taxon>Bacillati</taxon>
        <taxon>Actinomycetota</taxon>
        <taxon>Actinomycetes</taxon>
        <taxon>Kitasatosporales</taxon>
        <taxon>Streptomycetaceae</taxon>
        <taxon>Streptomyces</taxon>
    </lineage>
</organism>
<evidence type="ECO:0000313" key="3">
    <source>
        <dbReference type="Proteomes" id="UP001550210"/>
    </source>
</evidence>
<accession>A0ABV2V394</accession>
<feature type="compositionally biased region" description="Polar residues" evidence="1">
    <location>
        <begin position="56"/>
        <end position="69"/>
    </location>
</feature>
<gene>
    <name evidence="2" type="ORF">ABZZ21_25475</name>
</gene>
<dbReference type="InterPro" id="IPR000595">
    <property type="entry name" value="cNMP-bd_dom"/>
</dbReference>
<dbReference type="InterPro" id="IPR014710">
    <property type="entry name" value="RmlC-like_jellyroll"/>
</dbReference>
<dbReference type="Gene3D" id="2.60.120.10">
    <property type="entry name" value="Jelly Rolls"/>
    <property type="match status" value="1"/>
</dbReference>
<reference evidence="2 3" key="1">
    <citation type="submission" date="2024-06" db="EMBL/GenBank/DDBJ databases">
        <title>The Natural Products Discovery Center: Release of the First 8490 Sequenced Strains for Exploring Actinobacteria Biosynthetic Diversity.</title>
        <authorList>
            <person name="Kalkreuter E."/>
            <person name="Kautsar S.A."/>
            <person name="Yang D."/>
            <person name="Bader C.D."/>
            <person name="Teijaro C.N."/>
            <person name="Fluegel L."/>
            <person name="Davis C.M."/>
            <person name="Simpson J.R."/>
            <person name="Lauterbach L."/>
            <person name="Steele A.D."/>
            <person name="Gui C."/>
            <person name="Meng S."/>
            <person name="Li G."/>
            <person name="Viehrig K."/>
            <person name="Ye F."/>
            <person name="Su P."/>
            <person name="Kiefer A.F."/>
            <person name="Nichols A."/>
            <person name="Cepeda A.J."/>
            <person name="Yan W."/>
            <person name="Fan B."/>
            <person name="Jiang Y."/>
            <person name="Adhikari A."/>
            <person name="Zheng C.-J."/>
            <person name="Schuster L."/>
            <person name="Cowan T.M."/>
            <person name="Smanski M.J."/>
            <person name="Chevrette M.G."/>
            <person name="De Carvalho L.P.S."/>
            <person name="Shen B."/>
        </authorList>
    </citation>
    <scope>NUCLEOTIDE SEQUENCE [LARGE SCALE GENOMIC DNA]</scope>
    <source>
        <strain evidence="2 3">NPDC006434</strain>
    </source>
</reference>
<proteinExistence type="predicted"/>
<dbReference type="SUPFAM" id="SSF51206">
    <property type="entry name" value="cAMP-binding domain-like"/>
    <property type="match status" value="1"/>
</dbReference>
<dbReference type="EMBL" id="JBEXPZ010000034">
    <property type="protein sequence ID" value="MET9847837.1"/>
    <property type="molecule type" value="Genomic_DNA"/>
</dbReference>
<dbReference type="InterPro" id="IPR036390">
    <property type="entry name" value="WH_DNA-bd_sf"/>
</dbReference>
<dbReference type="Proteomes" id="UP001550210">
    <property type="component" value="Unassembled WGS sequence"/>
</dbReference>
<dbReference type="CDD" id="cd00038">
    <property type="entry name" value="CAP_ED"/>
    <property type="match status" value="1"/>
</dbReference>
<dbReference type="InterPro" id="IPR018490">
    <property type="entry name" value="cNMP-bd_dom_sf"/>
</dbReference>
<dbReference type="RefSeq" id="WP_355399320.1">
    <property type="nucleotide sequence ID" value="NZ_JBEXPZ010000034.1"/>
</dbReference>
<sequence length="276" mass="30326">MAFWKKDEPIQIGSSFYNVDVATGRIDREETPSRLGTVFERNPFLRKLPRETRQNFLEETNGSAGSAASRTYPRGHELRGPSIGTSVHIVLTGCVLERTQIGPSSTVRFLGAGAVVGCVEIFDDNTPPPMAKCLTKTWTLAVPLERMRVLAEANPGLMKAIGGSVVDRMEATERIYNRHGMKPEQRLCGLLGHLLMHCAVPGREYDFMVEGPTQTDLADALSLSIGSVEGALTQLRKSKTVVTGYRSYEFPSVRRLLEASELQFPQGSLARTLASN</sequence>
<protein>
    <submittedName>
        <fullName evidence="2">Crp/Fnr family transcriptional regulator</fullName>
    </submittedName>
</protein>
<feature type="region of interest" description="Disordered" evidence="1">
    <location>
        <begin position="56"/>
        <end position="77"/>
    </location>
</feature>
<evidence type="ECO:0000313" key="2">
    <source>
        <dbReference type="EMBL" id="MET9847837.1"/>
    </source>
</evidence>
<evidence type="ECO:0000256" key="1">
    <source>
        <dbReference type="SAM" id="MobiDB-lite"/>
    </source>
</evidence>
<dbReference type="SUPFAM" id="SSF46785">
    <property type="entry name" value="Winged helix' DNA-binding domain"/>
    <property type="match status" value="1"/>
</dbReference>
<keyword evidence="3" id="KW-1185">Reference proteome</keyword>